<organism evidence="7 8">
    <name type="scientific">Vitis vinifera</name>
    <name type="common">Grape</name>
    <dbReference type="NCBI Taxonomy" id="29760"/>
    <lineage>
        <taxon>Eukaryota</taxon>
        <taxon>Viridiplantae</taxon>
        <taxon>Streptophyta</taxon>
        <taxon>Embryophyta</taxon>
        <taxon>Tracheophyta</taxon>
        <taxon>Spermatophyta</taxon>
        <taxon>Magnoliopsida</taxon>
        <taxon>eudicotyledons</taxon>
        <taxon>Gunneridae</taxon>
        <taxon>Pentapetalae</taxon>
        <taxon>rosids</taxon>
        <taxon>Vitales</taxon>
        <taxon>Vitaceae</taxon>
        <taxon>Viteae</taxon>
        <taxon>Vitis</taxon>
    </lineage>
</organism>
<keyword evidence="2 4" id="KW-0328">Glycosyltransferase</keyword>
<reference evidence="7 8" key="1">
    <citation type="journal article" date="2018" name="PLoS Genet.">
        <title>Population sequencing reveals clonal diversity and ancestral inbreeding in the grapevine cultivar Chardonnay.</title>
        <authorList>
            <person name="Roach M.J."/>
            <person name="Johnson D.L."/>
            <person name="Bohlmann J."/>
            <person name="van Vuuren H.J."/>
            <person name="Jones S.J."/>
            <person name="Pretorius I.S."/>
            <person name="Schmidt S.A."/>
            <person name="Borneman A.R."/>
        </authorList>
    </citation>
    <scope>NUCLEOTIDE SEQUENCE [LARGE SCALE GENOMIC DNA]</scope>
    <source>
        <strain evidence="8">cv. Chardonnay</strain>
        <tissue evidence="7">Leaf</tissue>
    </source>
</reference>
<evidence type="ECO:0000256" key="5">
    <source>
        <dbReference type="RuleBase" id="RU362057"/>
    </source>
</evidence>
<name>A0A438EYQ1_VITVI</name>
<dbReference type="PROSITE" id="PS50304">
    <property type="entry name" value="TUDOR"/>
    <property type="match status" value="1"/>
</dbReference>
<dbReference type="Pfam" id="PF00201">
    <property type="entry name" value="UDPGT"/>
    <property type="match status" value="1"/>
</dbReference>
<dbReference type="PANTHER" id="PTHR48047">
    <property type="entry name" value="GLYCOSYLTRANSFERASE"/>
    <property type="match status" value="1"/>
</dbReference>
<evidence type="ECO:0000259" key="6">
    <source>
        <dbReference type="PROSITE" id="PS50304"/>
    </source>
</evidence>
<feature type="domain" description="Tudor" evidence="6">
    <location>
        <begin position="237"/>
        <end position="299"/>
    </location>
</feature>
<dbReference type="FunFam" id="3.40.50.2000:FF:000107">
    <property type="entry name" value="Glycosyltransferase"/>
    <property type="match status" value="1"/>
</dbReference>
<dbReference type="Gene3D" id="3.40.50.2000">
    <property type="entry name" value="Glycogen Phosphorylase B"/>
    <property type="match status" value="2"/>
</dbReference>
<dbReference type="InterPro" id="IPR035595">
    <property type="entry name" value="UDP_glycos_trans_CS"/>
</dbReference>
<dbReference type="PANTHER" id="PTHR48047:SF51">
    <property type="entry name" value="GLYCOSYLTRANSFERASE"/>
    <property type="match status" value="1"/>
</dbReference>
<dbReference type="CDD" id="cd03784">
    <property type="entry name" value="GT1_Gtf-like"/>
    <property type="match status" value="1"/>
</dbReference>
<evidence type="ECO:0000256" key="4">
    <source>
        <dbReference type="RuleBase" id="RU003718"/>
    </source>
</evidence>
<evidence type="ECO:0000256" key="2">
    <source>
        <dbReference type="ARBA" id="ARBA00022676"/>
    </source>
</evidence>
<evidence type="ECO:0000256" key="3">
    <source>
        <dbReference type="ARBA" id="ARBA00022679"/>
    </source>
</evidence>
<dbReference type="GO" id="GO:0008194">
    <property type="term" value="F:UDP-glycosyltransferase activity"/>
    <property type="evidence" value="ECO:0007669"/>
    <property type="project" value="InterPro"/>
</dbReference>
<dbReference type="AlphaFoldDB" id="A0A438EYQ1"/>
<dbReference type="InterPro" id="IPR002999">
    <property type="entry name" value="Tudor"/>
</dbReference>
<dbReference type="EMBL" id="QGNW01001161">
    <property type="protein sequence ID" value="RVW52881.1"/>
    <property type="molecule type" value="Genomic_DNA"/>
</dbReference>
<evidence type="ECO:0000256" key="1">
    <source>
        <dbReference type="ARBA" id="ARBA00009995"/>
    </source>
</evidence>
<dbReference type="PROSITE" id="PS00375">
    <property type="entry name" value="UDPGT"/>
    <property type="match status" value="1"/>
</dbReference>
<proteinExistence type="inferred from homology"/>
<dbReference type="SUPFAM" id="SSF53756">
    <property type="entry name" value="UDP-Glycosyltransferase/glycogen phosphorylase"/>
    <property type="match status" value="1"/>
</dbReference>
<evidence type="ECO:0000313" key="8">
    <source>
        <dbReference type="Proteomes" id="UP000288805"/>
    </source>
</evidence>
<comment type="similarity">
    <text evidence="1 4">Belongs to the UDP-glycosyltransferase family.</text>
</comment>
<evidence type="ECO:0000313" key="7">
    <source>
        <dbReference type="EMBL" id="RVW52881.1"/>
    </source>
</evidence>
<protein>
    <recommendedName>
        <fullName evidence="5">Glycosyltransferase</fullName>
        <ecNumber evidence="5">2.4.1.-</ecNumber>
    </recommendedName>
</protein>
<dbReference type="EC" id="2.4.1.-" evidence="5"/>
<comment type="caution">
    <text evidence="7">The sequence shown here is derived from an EMBL/GenBank/DDBJ whole genome shotgun (WGS) entry which is preliminary data.</text>
</comment>
<dbReference type="InterPro" id="IPR002213">
    <property type="entry name" value="UDP_glucos_trans"/>
</dbReference>
<dbReference type="Proteomes" id="UP000288805">
    <property type="component" value="Unassembled WGS sequence"/>
</dbReference>
<sequence>MGTVSPRHFVLFPFMSQGHTIPILHLARLLHRRLLSVTVLTTPANSPSIRSSLLDTTISVVDLPFPVNIPGVPPGIESTDKLPSMSFFVPFVTATKLIQPHFEQVIASLPTVHCIISDGFLGWTQQSADKLGIPRVLFYGMSNYAMTLSSIMLREKPHAMVSSVDEVFSVLGLPWVNLTTNDFEPPFSELEPKGAHFDFVAETGAAAFKSHGMLVNSFYDLEPRFNDYWNQKIGPRAWCVGPLCLAEPPRVQTLHKPTWVQWLDEKLAQGKSVLYVAFGSQAEMAPEQLHEIAMGLERSEVAFLWVLSSKVQEKHEFVKGFEERLKKRALIVKEWVDQRELLAHQSVKGFMSHCGWNSVMESVCASVPILALPLMAEQHLNARMVVDELGIGLRILATNGSVRGFVESKDVERMVRELMESGEKGKEVRKKVKEVGEAARAAMGDGGPSSRTLDLFIDEVCNKKLNLLPSPA</sequence>
<accession>A0A438EYQ1</accession>
<gene>
    <name evidence="7" type="primary">UGT90A1_1</name>
    <name evidence="7" type="ORF">CK203_089616</name>
</gene>
<keyword evidence="3 4" id="KW-0808">Transferase</keyword>